<dbReference type="Proteomes" id="UP000031524">
    <property type="component" value="Chromosome"/>
</dbReference>
<feature type="region of interest" description="Disordered" evidence="1">
    <location>
        <begin position="1"/>
        <end position="20"/>
    </location>
</feature>
<dbReference type="RefSeq" id="WP_040085219.1">
    <property type="nucleotide sequence ID" value="NZ_BCSU01000019.1"/>
</dbReference>
<dbReference type="STRING" id="1223515.B842_03455"/>
<dbReference type="AlphaFoldDB" id="A0A0B5DA17"/>
<accession>A0A0B5DA17</accession>
<organism evidence="2 3">
    <name type="scientific">Corynebacterium humireducens NBRC 106098 = DSM 45392</name>
    <dbReference type="NCBI Taxonomy" id="1223515"/>
    <lineage>
        <taxon>Bacteria</taxon>
        <taxon>Bacillati</taxon>
        <taxon>Actinomycetota</taxon>
        <taxon>Actinomycetes</taxon>
        <taxon>Mycobacteriales</taxon>
        <taxon>Corynebacteriaceae</taxon>
        <taxon>Corynebacterium</taxon>
    </lineage>
</organism>
<dbReference type="EMBL" id="CP005286">
    <property type="protein sequence ID" value="AJE32544.1"/>
    <property type="molecule type" value="Genomic_DNA"/>
</dbReference>
<sequence length="64" mass="6972">MSDPHTITVQTTGPDGQPIYRTFRNCTITPDSGTPTTRTAQQQAADYIKARQLAGADPHVLEET</sequence>
<dbReference type="KEGG" id="chm:B842_03455"/>
<protein>
    <submittedName>
        <fullName evidence="2">Uncharacterized protein</fullName>
    </submittedName>
</protein>
<name>A0A0B5DA17_9CORY</name>
<keyword evidence="3" id="KW-1185">Reference proteome</keyword>
<gene>
    <name evidence="2" type="ORF">B842_03455</name>
</gene>
<dbReference type="HOGENOM" id="CLU_2860112_0_0_11"/>
<evidence type="ECO:0000313" key="3">
    <source>
        <dbReference type="Proteomes" id="UP000031524"/>
    </source>
</evidence>
<reference evidence="2 3" key="1">
    <citation type="submission" date="2013-04" db="EMBL/GenBank/DDBJ databases">
        <title>Complete genome sequence of Corynebacterium humireducens DSM 45392(T), isolated from a wastewater-fed microbial fuel cell.</title>
        <authorList>
            <person name="Ruckert C."/>
            <person name="Albersmeier A."/>
            <person name="Kalinowski J."/>
        </authorList>
    </citation>
    <scope>NUCLEOTIDE SEQUENCE [LARGE SCALE GENOMIC DNA]</scope>
    <source>
        <strain evidence="3">MFC-5</strain>
    </source>
</reference>
<evidence type="ECO:0000256" key="1">
    <source>
        <dbReference type="SAM" id="MobiDB-lite"/>
    </source>
</evidence>
<evidence type="ECO:0000313" key="2">
    <source>
        <dbReference type="EMBL" id="AJE32544.1"/>
    </source>
</evidence>
<feature type="compositionally biased region" description="Polar residues" evidence="1">
    <location>
        <begin position="1"/>
        <end position="14"/>
    </location>
</feature>
<proteinExistence type="predicted"/>